<protein>
    <submittedName>
        <fullName evidence="5">Itaconate CoA-transferase</fullName>
        <ecNumber evidence="5">2.8.3.-</ecNumber>
    </submittedName>
</protein>
<keyword evidence="2 5" id="KW-0808">Transferase</keyword>
<dbReference type="PANTHER" id="PTHR21432">
    <property type="entry name" value="ACETYL-COA HYDROLASE-RELATED"/>
    <property type="match status" value="1"/>
</dbReference>
<dbReference type="InterPro" id="IPR038460">
    <property type="entry name" value="AcetylCoA_hyd_C_sf"/>
</dbReference>
<gene>
    <name evidence="5" type="ORF">GGQ66_002318</name>
</gene>
<dbReference type="InterPro" id="IPR026888">
    <property type="entry name" value="AcetylCoA_hyd_C"/>
</dbReference>
<dbReference type="AlphaFoldDB" id="A0A7W6K226"/>
<evidence type="ECO:0000259" key="3">
    <source>
        <dbReference type="Pfam" id="PF02550"/>
    </source>
</evidence>
<dbReference type="EMBL" id="JACIDU010000008">
    <property type="protein sequence ID" value="MBB4103750.1"/>
    <property type="molecule type" value="Genomic_DNA"/>
</dbReference>
<feature type="domain" description="Acetyl-CoA hydrolase/transferase N-terminal" evidence="3">
    <location>
        <begin position="6"/>
        <end position="184"/>
    </location>
</feature>
<evidence type="ECO:0000313" key="6">
    <source>
        <dbReference type="Proteomes" id="UP000584824"/>
    </source>
</evidence>
<proteinExistence type="inferred from homology"/>
<evidence type="ECO:0000259" key="4">
    <source>
        <dbReference type="Pfam" id="PF13336"/>
    </source>
</evidence>
<evidence type="ECO:0000256" key="2">
    <source>
        <dbReference type="ARBA" id="ARBA00022679"/>
    </source>
</evidence>
<organism evidence="5 6">
    <name type="scientific">Allorhizobium borbori</name>
    <dbReference type="NCBI Taxonomy" id="485907"/>
    <lineage>
        <taxon>Bacteria</taxon>
        <taxon>Pseudomonadati</taxon>
        <taxon>Pseudomonadota</taxon>
        <taxon>Alphaproteobacteria</taxon>
        <taxon>Hyphomicrobiales</taxon>
        <taxon>Rhizobiaceae</taxon>
        <taxon>Rhizobium/Agrobacterium group</taxon>
        <taxon>Allorhizobium</taxon>
    </lineage>
</organism>
<dbReference type="GO" id="GO:0006083">
    <property type="term" value="P:acetate metabolic process"/>
    <property type="evidence" value="ECO:0007669"/>
    <property type="project" value="InterPro"/>
</dbReference>
<dbReference type="PANTHER" id="PTHR21432:SF20">
    <property type="entry name" value="ACETYL-COA HYDROLASE"/>
    <property type="match status" value="1"/>
</dbReference>
<dbReference type="InterPro" id="IPR037171">
    <property type="entry name" value="NagB/RpiA_transferase-like"/>
</dbReference>
<name>A0A7W6K226_9HYPH</name>
<accession>A0A7W6K226</accession>
<feature type="domain" description="Acetyl-CoA hydrolase/transferase C-terminal" evidence="4">
    <location>
        <begin position="276"/>
        <end position="426"/>
    </location>
</feature>
<dbReference type="Gene3D" id="3.40.1080.20">
    <property type="entry name" value="Acetyl-CoA hydrolase/transferase C-terminal domain"/>
    <property type="match status" value="1"/>
</dbReference>
<comment type="similarity">
    <text evidence="1">Belongs to the acetyl-CoA hydrolase/transferase family.</text>
</comment>
<keyword evidence="6" id="KW-1185">Reference proteome</keyword>
<dbReference type="InterPro" id="IPR046433">
    <property type="entry name" value="ActCoA_hydro"/>
</dbReference>
<dbReference type="InterPro" id="IPR003702">
    <property type="entry name" value="ActCoA_hydro_N"/>
</dbReference>
<evidence type="ECO:0000256" key="1">
    <source>
        <dbReference type="ARBA" id="ARBA00009632"/>
    </source>
</evidence>
<dbReference type="EC" id="2.8.3.-" evidence="5"/>
<comment type="caution">
    <text evidence="5">The sequence shown here is derived from an EMBL/GenBank/DDBJ whole genome shotgun (WGS) entry which is preliminary data.</text>
</comment>
<reference evidence="5 6" key="1">
    <citation type="submission" date="2020-08" db="EMBL/GenBank/DDBJ databases">
        <title>Genomic Encyclopedia of Type Strains, Phase IV (KMG-IV): sequencing the most valuable type-strain genomes for metagenomic binning, comparative biology and taxonomic classification.</title>
        <authorList>
            <person name="Goeker M."/>
        </authorList>
    </citation>
    <scope>NUCLEOTIDE SEQUENCE [LARGE SCALE GENOMIC DNA]</scope>
    <source>
        <strain evidence="5 6">DSM 26385</strain>
    </source>
</reference>
<sequence length="433" mass="46585">MSNANDRYAGKLRTAEEAARLIESGSKVCLAISVSQPPGLLQALAAREDVENIDLYYLLSSGNAKSVLTTPLRKRIRPISLFSGAIERKLDAEAIALGLPRIDFIPCSFSQASKILCPIVDTFLVMVSPPDERGYFNLGVNASYSVALARSARKIIVEVNPSMPRVYGNDQIHINDVAAVIEHQSALPEFPSGDLRPEDKAIAGHIGTVIDDGACLQLGIGGIPDAVCSVLSNHRHLSAHTELMTPGMAKLMQDGIVDNSRKTTDPGKTVFTLTLGDRALYDFLHDNPEVMARPVEYTNNPAVICQNDNVVSVNSTLEIDLEGNCNSEFANGNQFSGTGGQLDFVRGAGASMNGKSIIACHSTASKGTISKIVPRLSGPVTTPRTDVQYITTEYGIVNLRGLTLAERARALIGLAHPDFREALDREYHARFGA</sequence>
<dbReference type="RefSeq" id="WP_210287241.1">
    <property type="nucleotide sequence ID" value="NZ_JACIDU010000008.1"/>
</dbReference>
<dbReference type="Proteomes" id="UP000584824">
    <property type="component" value="Unassembled WGS sequence"/>
</dbReference>
<dbReference type="SUPFAM" id="SSF100950">
    <property type="entry name" value="NagB/RpiA/CoA transferase-like"/>
    <property type="match status" value="2"/>
</dbReference>
<dbReference type="Pfam" id="PF02550">
    <property type="entry name" value="AcetylCoA_hydro"/>
    <property type="match status" value="1"/>
</dbReference>
<evidence type="ECO:0000313" key="5">
    <source>
        <dbReference type="EMBL" id="MBB4103750.1"/>
    </source>
</evidence>
<dbReference type="Gene3D" id="3.30.750.70">
    <property type="entry name" value="4-hydroxybutyrate coenzyme like domains"/>
    <property type="match status" value="1"/>
</dbReference>
<dbReference type="GO" id="GO:0008775">
    <property type="term" value="F:acetate CoA-transferase activity"/>
    <property type="evidence" value="ECO:0007669"/>
    <property type="project" value="InterPro"/>
</dbReference>
<dbReference type="Pfam" id="PF13336">
    <property type="entry name" value="AcetylCoA_hyd_C"/>
    <property type="match status" value="1"/>
</dbReference>
<dbReference type="Gene3D" id="3.40.1080.10">
    <property type="entry name" value="Glutaconate Coenzyme A-transferase"/>
    <property type="match status" value="1"/>
</dbReference>